<keyword evidence="2" id="KW-1185">Reference proteome</keyword>
<reference evidence="1" key="1">
    <citation type="submission" date="2017-10" db="EMBL/GenBank/DDBJ databases">
        <title>Sequence, genome organization and annotation of the thermophilic 47,7-kb bacterophage TO-84 that infects Geobacillus stearothermophilus.</title>
        <authorList>
            <person name="Skowron P.M."/>
            <person name="Kropinski A."/>
            <person name="Los M."/>
        </authorList>
    </citation>
    <scope>NUCLEOTIDE SEQUENCE [LARGE SCALE GENOMIC DNA]</scope>
</reference>
<dbReference type="GeneID" id="40075856"/>
<name>A0A1U9WQL7_9CAUD</name>
<organism evidence="1 2">
    <name type="scientific">Geobacillus phage TP-84</name>
    <dbReference type="NCBI Taxonomy" id="1965361"/>
    <lineage>
        <taxon>Viruses</taxon>
        <taxon>Duplodnaviria</taxon>
        <taxon>Heunggongvirae</taxon>
        <taxon>Uroviricota</taxon>
        <taxon>Caudoviricetes</taxon>
        <taxon>Saundersvirus</taxon>
        <taxon>Saundersvirus Tp84</taxon>
    </lineage>
</organism>
<accession>A0A1U9WQL7</accession>
<evidence type="ECO:0000313" key="2">
    <source>
        <dbReference type="Proteomes" id="UP000225660"/>
    </source>
</evidence>
<dbReference type="RefSeq" id="YP_009600094.1">
    <property type="nucleotide sequence ID" value="NC_041918.2"/>
</dbReference>
<proteinExistence type="predicted"/>
<dbReference type="EMBL" id="KY565347">
    <property type="protein sequence ID" value="AQY55068.1"/>
    <property type="molecule type" value="Genomic_DNA"/>
</dbReference>
<dbReference type="Proteomes" id="UP000225660">
    <property type="component" value="Segment"/>
</dbReference>
<protein>
    <submittedName>
        <fullName evidence="1">Uncharacterized protein</fullName>
    </submittedName>
</protein>
<sequence length="52" mass="5876">MVNKIDLIKQLLEAGKLPMLDKDKDYTIQEYMKLKHASIKAIADALEQACQG</sequence>
<evidence type="ECO:0000313" key="1">
    <source>
        <dbReference type="EMBL" id="AQY55068.1"/>
    </source>
</evidence>
<dbReference type="KEGG" id="vg:40075856"/>